<dbReference type="InterPro" id="IPR047575">
    <property type="entry name" value="Sm"/>
</dbReference>
<keyword evidence="5 10" id="KW-0694">RNA-binding</keyword>
<dbReference type="PANTHER" id="PTHR10553">
    <property type="entry name" value="SMALL NUCLEAR RIBONUCLEOPROTEIN"/>
    <property type="match status" value="1"/>
</dbReference>
<accession>A0A1Y5IGE7</accession>
<evidence type="ECO:0000256" key="3">
    <source>
        <dbReference type="ARBA" id="ARBA00022664"/>
    </source>
</evidence>
<gene>
    <name evidence="12" type="ORF">BE221DRAFT_205671</name>
</gene>
<keyword evidence="8 10" id="KW-0687">Ribonucleoprotein</keyword>
<dbReference type="SMART" id="SM00651">
    <property type="entry name" value="Sm"/>
    <property type="match status" value="1"/>
</dbReference>
<dbReference type="PROSITE" id="PS52002">
    <property type="entry name" value="SM"/>
    <property type="match status" value="1"/>
</dbReference>
<dbReference type="GO" id="GO:0005686">
    <property type="term" value="C:U2 snRNP"/>
    <property type="evidence" value="ECO:0007669"/>
    <property type="project" value="TreeGrafter"/>
</dbReference>
<sequence length="101" mass="11216">MGGVAIPELKQEQSDARTSRLTCNRSTLRYMDKKLRLRLNGNRSVIGILRGFDQFLNLVLDDSTNDTTTEKTPMGMVVVRGNSVVSMEALEYIAPAVRRGA</sequence>
<keyword evidence="6 10" id="KW-0508">mRNA splicing</keyword>
<dbReference type="GO" id="GO:0005687">
    <property type="term" value="C:U4 snRNP"/>
    <property type="evidence" value="ECO:0007669"/>
    <property type="project" value="TreeGrafter"/>
</dbReference>
<dbReference type="FunFam" id="2.30.30.100:FF:000023">
    <property type="entry name" value="Small nuclear ribonucleoprotein G"/>
    <property type="match status" value="1"/>
</dbReference>
<evidence type="ECO:0000313" key="12">
    <source>
        <dbReference type="EMBL" id="OUS46192.1"/>
    </source>
</evidence>
<dbReference type="GO" id="GO:0071004">
    <property type="term" value="C:U2-type prespliceosome"/>
    <property type="evidence" value="ECO:0007669"/>
    <property type="project" value="TreeGrafter"/>
</dbReference>
<dbReference type="GO" id="GO:0005689">
    <property type="term" value="C:U12-type spliceosomal complex"/>
    <property type="evidence" value="ECO:0007669"/>
    <property type="project" value="TreeGrafter"/>
</dbReference>
<evidence type="ECO:0000256" key="6">
    <source>
        <dbReference type="ARBA" id="ARBA00023187"/>
    </source>
</evidence>
<evidence type="ECO:0000256" key="1">
    <source>
        <dbReference type="ARBA" id="ARBA00004123"/>
    </source>
</evidence>
<evidence type="ECO:0000256" key="2">
    <source>
        <dbReference type="ARBA" id="ARBA00006850"/>
    </source>
</evidence>
<evidence type="ECO:0000256" key="8">
    <source>
        <dbReference type="ARBA" id="ARBA00023274"/>
    </source>
</evidence>
<dbReference type="AlphaFoldDB" id="A0A1Y5IGE7"/>
<dbReference type="CDD" id="cd01719">
    <property type="entry name" value="Sm_G"/>
    <property type="match status" value="1"/>
</dbReference>
<evidence type="ECO:0000256" key="7">
    <source>
        <dbReference type="ARBA" id="ARBA00023242"/>
    </source>
</evidence>
<name>A0A1Y5IGE7_OSTTA</name>
<dbReference type="InterPro" id="IPR044641">
    <property type="entry name" value="Lsm7/SmG-like"/>
</dbReference>
<feature type="domain" description="Sm" evidence="11">
    <location>
        <begin position="22"/>
        <end position="93"/>
    </location>
</feature>
<keyword evidence="3 10" id="KW-0507">mRNA processing</keyword>
<dbReference type="GO" id="GO:0071011">
    <property type="term" value="C:precatalytic spliceosome"/>
    <property type="evidence" value="ECO:0007669"/>
    <property type="project" value="TreeGrafter"/>
</dbReference>
<comment type="function">
    <text evidence="9">Probable common Sm protein, is found in U1 and U2 snRNPs and may be part of the spliceosome.</text>
</comment>
<dbReference type="GO" id="GO:0005685">
    <property type="term" value="C:U1 snRNP"/>
    <property type="evidence" value="ECO:0007669"/>
    <property type="project" value="TreeGrafter"/>
</dbReference>
<evidence type="ECO:0000256" key="5">
    <source>
        <dbReference type="ARBA" id="ARBA00022884"/>
    </source>
</evidence>
<dbReference type="GO" id="GO:0043186">
    <property type="term" value="C:P granule"/>
    <property type="evidence" value="ECO:0007669"/>
    <property type="project" value="TreeGrafter"/>
</dbReference>
<evidence type="ECO:0000259" key="11">
    <source>
        <dbReference type="PROSITE" id="PS52002"/>
    </source>
</evidence>
<dbReference type="InterPro" id="IPR034098">
    <property type="entry name" value="Sm_G"/>
</dbReference>
<reference evidence="12" key="1">
    <citation type="submission" date="2017-04" db="EMBL/GenBank/DDBJ databases">
        <title>Population genomics of picophytoplankton unveils novel chromosome hypervariability.</title>
        <authorList>
            <consortium name="DOE Joint Genome Institute"/>
            <person name="Blanc-Mathieu R."/>
            <person name="Krasovec M."/>
            <person name="Hebrard M."/>
            <person name="Yau S."/>
            <person name="Desgranges E."/>
            <person name="Martin J."/>
            <person name="Schackwitz W."/>
            <person name="Kuo A."/>
            <person name="Salin G."/>
            <person name="Donnadieu C."/>
            <person name="Desdevises Y."/>
            <person name="Sanchez-Ferandin S."/>
            <person name="Moreau H."/>
            <person name="Rivals E."/>
            <person name="Grigoriev I.V."/>
            <person name="Grimsley N."/>
            <person name="Eyre-Walker A."/>
            <person name="Piganeau G."/>
        </authorList>
    </citation>
    <scope>NUCLEOTIDE SEQUENCE [LARGE SCALE GENOMIC DNA]</scope>
    <source>
        <strain evidence="12">RCC 1115</strain>
    </source>
</reference>
<dbReference type="GO" id="GO:0097526">
    <property type="term" value="C:spliceosomal tri-snRNP complex"/>
    <property type="evidence" value="ECO:0007669"/>
    <property type="project" value="TreeGrafter"/>
</dbReference>
<protein>
    <recommendedName>
        <fullName evidence="10">Small nuclear ribonucleoprotein G</fullName>
        <shortName evidence="10">snRNP-G</shortName>
    </recommendedName>
</protein>
<comment type="function">
    <text evidence="10">Plays a role in pre-mRNA splicing.</text>
</comment>
<dbReference type="Proteomes" id="UP000195557">
    <property type="component" value="Unassembled WGS sequence"/>
</dbReference>
<keyword evidence="7 10" id="KW-0539">Nucleus</keyword>
<dbReference type="PANTHER" id="PTHR10553:SF2">
    <property type="entry name" value="SMALL NUCLEAR RIBONUCLEOPROTEIN G"/>
    <property type="match status" value="1"/>
</dbReference>
<evidence type="ECO:0000256" key="4">
    <source>
        <dbReference type="ARBA" id="ARBA00022728"/>
    </source>
</evidence>
<comment type="similarity">
    <text evidence="2 10">Belongs to the snRNP Sm proteins family.</text>
</comment>
<dbReference type="SUPFAM" id="SSF50182">
    <property type="entry name" value="Sm-like ribonucleoproteins"/>
    <property type="match status" value="1"/>
</dbReference>
<proteinExistence type="inferred from homology"/>
<comment type="subcellular location">
    <subcellularLocation>
        <location evidence="1 10">Nucleus</location>
    </subcellularLocation>
</comment>
<dbReference type="GO" id="GO:0071013">
    <property type="term" value="C:catalytic step 2 spliceosome"/>
    <property type="evidence" value="ECO:0007669"/>
    <property type="project" value="TreeGrafter"/>
</dbReference>
<evidence type="ECO:0000256" key="9">
    <source>
        <dbReference type="ARBA" id="ARBA00059471"/>
    </source>
</evidence>
<dbReference type="GO" id="GO:0034719">
    <property type="term" value="C:SMN-Sm protein complex"/>
    <property type="evidence" value="ECO:0007669"/>
    <property type="project" value="TreeGrafter"/>
</dbReference>
<dbReference type="InterPro" id="IPR001163">
    <property type="entry name" value="Sm_dom_euk/arc"/>
</dbReference>
<dbReference type="GO" id="GO:0000387">
    <property type="term" value="P:spliceosomal snRNP assembly"/>
    <property type="evidence" value="ECO:0007669"/>
    <property type="project" value="UniProtKB-UniRule"/>
</dbReference>
<dbReference type="GO" id="GO:0003723">
    <property type="term" value="F:RNA binding"/>
    <property type="evidence" value="ECO:0007669"/>
    <property type="project" value="UniProtKB-UniRule"/>
</dbReference>
<dbReference type="GO" id="GO:0005682">
    <property type="term" value="C:U5 snRNP"/>
    <property type="evidence" value="ECO:0007669"/>
    <property type="project" value="TreeGrafter"/>
</dbReference>
<dbReference type="InterPro" id="IPR010920">
    <property type="entry name" value="LSM_dom_sf"/>
</dbReference>
<keyword evidence="4 10" id="KW-0747">Spliceosome</keyword>
<organism evidence="12">
    <name type="scientific">Ostreococcus tauri</name>
    <name type="common">Marine green alga</name>
    <dbReference type="NCBI Taxonomy" id="70448"/>
    <lineage>
        <taxon>Eukaryota</taxon>
        <taxon>Viridiplantae</taxon>
        <taxon>Chlorophyta</taxon>
        <taxon>Mamiellophyceae</taxon>
        <taxon>Mamiellales</taxon>
        <taxon>Bathycoccaceae</taxon>
        <taxon>Ostreococcus</taxon>
    </lineage>
</organism>
<dbReference type="EMBL" id="KZ155784">
    <property type="protein sequence ID" value="OUS46192.1"/>
    <property type="molecule type" value="Genomic_DNA"/>
</dbReference>
<evidence type="ECO:0000256" key="10">
    <source>
        <dbReference type="RuleBase" id="RU365052"/>
    </source>
</evidence>
<dbReference type="Gene3D" id="2.30.30.100">
    <property type="match status" value="1"/>
</dbReference>
<dbReference type="Pfam" id="PF01423">
    <property type="entry name" value="LSM"/>
    <property type="match status" value="1"/>
</dbReference>